<comment type="similarity">
    <text evidence="1">Belongs to the metallo-beta-lactamase superfamily.</text>
</comment>
<keyword evidence="3" id="KW-0378">Hydrolase</keyword>
<dbReference type="KEGG" id="tsin:OXH18_17725"/>
<gene>
    <name evidence="7" type="ORF">OXH18_17725</name>
</gene>
<dbReference type="InterPro" id="IPR036866">
    <property type="entry name" value="RibonucZ/Hydroxyglut_hydro"/>
</dbReference>
<evidence type="ECO:0000259" key="6">
    <source>
        <dbReference type="SMART" id="SM00849"/>
    </source>
</evidence>
<keyword evidence="8" id="KW-1185">Reference proteome</keyword>
<evidence type="ECO:0000256" key="3">
    <source>
        <dbReference type="ARBA" id="ARBA00022801"/>
    </source>
</evidence>
<evidence type="ECO:0000256" key="4">
    <source>
        <dbReference type="ARBA" id="ARBA00022833"/>
    </source>
</evidence>
<dbReference type="SUPFAM" id="SSF56281">
    <property type="entry name" value="Metallo-hydrolase/oxidoreductase"/>
    <property type="match status" value="1"/>
</dbReference>
<dbReference type="InterPro" id="IPR006311">
    <property type="entry name" value="TAT_signal"/>
</dbReference>
<dbReference type="PROSITE" id="PS51318">
    <property type="entry name" value="TAT"/>
    <property type="match status" value="1"/>
</dbReference>
<keyword evidence="5" id="KW-0732">Signal</keyword>
<evidence type="ECO:0000313" key="8">
    <source>
        <dbReference type="Proteomes" id="UP001163152"/>
    </source>
</evidence>
<evidence type="ECO:0000256" key="5">
    <source>
        <dbReference type="SAM" id="SignalP"/>
    </source>
</evidence>
<dbReference type="Pfam" id="PF00753">
    <property type="entry name" value="Lactamase_B"/>
    <property type="match status" value="1"/>
</dbReference>
<keyword evidence="2" id="KW-0479">Metal-binding</keyword>
<dbReference type="PANTHER" id="PTHR42978">
    <property type="entry name" value="QUORUM-QUENCHING LACTONASE YTNP-RELATED-RELATED"/>
    <property type="match status" value="1"/>
</dbReference>
<evidence type="ECO:0000256" key="1">
    <source>
        <dbReference type="ARBA" id="ARBA00007749"/>
    </source>
</evidence>
<feature type="domain" description="Metallo-beta-lactamase" evidence="6">
    <location>
        <begin position="96"/>
        <end position="304"/>
    </location>
</feature>
<organism evidence="7 8">
    <name type="scientific">Thermocoleostomius sinensis A174</name>
    <dbReference type="NCBI Taxonomy" id="2016057"/>
    <lineage>
        <taxon>Bacteria</taxon>
        <taxon>Bacillati</taxon>
        <taxon>Cyanobacteriota</taxon>
        <taxon>Cyanophyceae</taxon>
        <taxon>Oculatellales</taxon>
        <taxon>Oculatellaceae</taxon>
        <taxon>Thermocoleostomius</taxon>
    </lineage>
</organism>
<dbReference type="Gene3D" id="3.60.15.10">
    <property type="entry name" value="Ribonuclease Z/Hydroxyacylglutathione hydrolase-like"/>
    <property type="match status" value="1"/>
</dbReference>
<proteinExistence type="inferred from homology"/>
<dbReference type="GO" id="GO:0016787">
    <property type="term" value="F:hydrolase activity"/>
    <property type="evidence" value="ECO:0007669"/>
    <property type="project" value="UniProtKB-KW"/>
</dbReference>
<dbReference type="InterPro" id="IPR051013">
    <property type="entry name" value="MBL_superfamily_lactonases"/>
</dbReference>
<name>A0A9E8ZA15_9CYAN</name>
<dbReference type="Proteomes" id="UP001163152">
    <property type="component" value="Chromosome"/>
</dbReference>
<dbReference type="SMART" id="SM00849">
    <property type="entry name" value="Lactamase_B"/>
    <property type="match status" value="1"/>
</dbReference>
<evidence type="ECO:0000256" key="2">
    <source>
        <dbReference type="ARBA" id="ARBA00022723"/>
    </source>
</evidence>
<evidence type="ECO:0000313" key="7">
    <source>
        <dbReference type="EMBL" id="WAL59002.1"/>
    </source>
</evidence>
<feature type="chain" id="PRO_5038497632" evidence="5">
    <location>
        <begin position="23"/>
        <end position="332"/>
    </location>
</feature>
<feature type="signal peptide" evidence="5">
    <location>
        <begin position="1"/>
        <end position="22"/>
    </location>
</feature>
<accession>A0A9E8ZA15</accession>
<dbReference type="AlphaFoldDB" id="A0A9E8ZA15"/>
<dbReference type="InterPro" id="IPR001279">
    <property type="entry name" value="Metallo-B-lactamas"/>
</dbReference>
<sequence>MNPKFSRRLFLQLATGATIASALPITWRQGATAQESAATSLSNAPFYRFKLGEFEVISISDGIINAPAALFAGNAPATEVAEVLEQAFQTETLTLDCNVLFVNTGSHNVLVDVGGGSMMAPTAGKLLNHLQTVQLSPADIDTIIITHAHVDHIGGVLDAADAFVFPDAQYFVSRTEYEFWTDPQVSLARINIDEPMRQQFISVAQRCLGAISDRVTLVEPEQEIIPGFHALAAPGHTPGQIAVRITSNGESLIHTADVVHTHTVNLWNVSWQPIFDFDADQAVATRQQTLASIAAERHLMFAYHFPFPGLGHLRRRSEGGFAWEPVQWQFDV</sequence>
<reference evidence="7" key="1">
    <citation type="submission" date="2022-12" db="EMBL/GenBank/DDBJ databases">
        <title>Polyphasic identification of a Novel Hot-Spring Cyanobacterium Ocullathermofonsia sinensis gen nov. sp. nov. and Genomic Insights on its Adaptations to the Thermal Habitat.</title>
        <authorList>
            <person name="Daroch M."/>
            <person name="Tang J."/>
            <person name="Jiang Y."/>
        </authorList>
    </citation>
    <scope>NUCLEOTIDE SEQUENCE</scope>
    <source>
        <strain evidence="7">PKUAC-SCTA174</strain>
    </source>
</reference>
<keyword evidence="4" id="KW-0862">Zinc</keyword>
<dbReference type="GO" id="GO:0046872">
    <property type="term" value="F:metal ion binding"/>
    <property type="evidence" value="ECO:0007669"/>
    <property type="project" value="UniProtKB-KW"/>
</dbReference>
<protein>
    <submittedName>
        <fullName evidence="7">MBL fold metallo-hydrolase</fullName>
    </submittedName>
</protein>
<dbReference type="CDD" id="cd07720">
    <property type="entry name" value="OPHC2-like_MBL-fold"/>
    <property type="match status" value="1"/>
</dbReference>
<dbReference type="PANTHER" id="PTHR42978:SF6">
    <property type="entry name" value="QUORUM-QUENCHING LACTONASE YTNP-RELATED"/>
    <property type="match status" value="1"/>
</dbReference>
<dbReference type="EMBL" id="CP113797">
    <property type="protein sequence ID" value="WAL59002.1"/>
    <property type="molecule type" value="Genomic_DNA"/>
</dbReference>
<dbReference type="RefSeq" id="WP_268608491.1">
    <property type="nucleotide sequence ID" value="NZ_CP113797.1"/>
</dbReference>